<feature type="compositionally biased region" description="Low complexity" evidence="2">
    <location>
        <begin position="630"/>
        <end position="645"/>
    </location>
</feature>
<feature type="region of interest" description="Disordered" evidence="2">
    <location>
        <begin position="667"/>
        <end position="688"/>
    </location>
</feature>
<feature type="region of interest" description="Disordered" evidence="2">
    <location>
        <begin position="436"/>
        <end position="509"/>
    </location>
</feature>
<feature type="compositionally biased region" description="Polar residues" evidence="2">
    <location>
        <begin position="477"/>
        <end position="496"/>
    </location>
</feature>
<sequence>MVHRINMILNDDDNNNNNNNVNNNNNNNIDIQELKTFGKIAINNSAPSTPIAANRPRQPFLNEEDEEELEIVTDDHPTSPKKKFRASDSQVEIPKISFTTGISSEEASLQELARRLNNLNNNSPSISSSSPITTSTANTLSKSVSAMNLRSYSLNTSSSSSINNTSLANINNLTCDKKELEQQVVDSDDEYFDDDEEEDELDEEEQEYFRSKFDEMRNSAIHAANVHASNNINNNNGPVNSHVHNASGSCCNTSTKLGIFNYQQHHYGNNNNLQHVPSTTTTPLTSPKSNPGTPSRPFPTLDYKIKSESVKQNPDGTYSCPYPTCNKTIKGNKGNLSSHLRWHRRLDAEAGELRDTNPMDEGEEEFTTPLKPSQRGVQLRNQMIRYGLNLFRQDSQGKYLCFFEGCSLRMLTNFSRHIAKHERKGDRIKPDLVPLIPAYNGNNNPGSPSIKRSVSSPSSPTTTSTPFSPILSHTHHNSASTTPCQSPLTGSTLYNNSPSIDPSSPSCSSKLKRKLTVNTKIISTATSTSNSTTNTPSLYSYSEPCTPTMHRINLFPATSPRSLSSPSFTSLTPPAPTANLNETTPLIVGGGSKGKLDSIIDCVFNDSEFSAVPSSPSGSPMRNSTNKCNLPLSPLSPPTSSSQPSGKFGYPQKALFKDIQWDYSRSPTKKSTTPLLMPTSPLSQSSSSIVPFSTLYSPAPLIKQRSKEDEVVAKSLLNLSHGDSF</sequence>
<keyword evidence="4" id="KW-1185">Reference proteome</keyword>
<dbReference type="Gene3D" id="3.30.160.60">
    <property type="entry name" value="Classic Zinc Finger"/>
    <property type="match status" value="1"/>
</dbReference>
<name>A0A8J4V228_9MYCE</name>
<reference evidence="3" key="1">
    <citation type="submission" date="2020-01" db="EMBL/GenBank/DDBJ databases">
        <title>Development of genomics and gene disruption for Polysphondylium violaceum indicates a role for the polyketide synthase stlB in stalk morphogenesis.</title>
        <authorList>
            <person name="Narita B."/>
            <person name="Kawabe Y."/>
            <person name="Kin K."/>
            <person name="Saito T."/>
            <person name="Gibbs R."/>
            <person name="Kuspa A."/>
            <person name="Muzny D."/>
            <person name="Queller D."/>
            <person name="Richards S."/>
            <person name="Strassman J."/>
            <person name="Sucgang R."/>
            <person name="Worley K."/>
            <person name="Schaap P."/>
        </authorList>
    </citation>
    <scope>NUCLEOTIDE SEQUENCE</scope>
    <source>
        <strain evidence="3">QSvi11</strain>
    </source>
</reference>
<gene>
    <name evidence="3" type="ORF">CYY_002647</name>
</gene>
<comment type="caution">
    <text evidence="3">The sequence shown here is derived from an EMBL/GenBank/DDBJ whole genome shotgun (WGS) entry which is preliminary data.</text>
</comment>
<evidence type="ECO:0000256" key="1">
    <source>
        <dbReference type="SAM" id="Coils"/>
    </source>
</evidence>
<feature type="region of interest" description="Disordered" evidence="2">
    <location>
        <begin position="1"/>
        <end position="23"/>
    </location>
</feature>
<dbReference type="AlphaFoldDB" id="A0A8J4V228"/>
<dbReference type="OrthoDB" id="21053at2759"/>
<feature type="compositionally biased region" description="Low complexity" evidence="2">
    <location>
        <begin position="497"/>
        <end position="509"/>
    </location>
</feature>
<feature type="compositionally biased region" description="Low complexity" evidence="2">
    <location>
        <begin position="270"/>
        <end position="289"/>
    </location>
</feature>
<organism evidence="3 4">
    <name type="scientific">Polysphondylium violaceum</name>
    <dbReference type="NCBI Taxonomy" id="133409"/>
    <lineage>
        <taxon>Eukaryota</taxon>
        <taxon>Amoebozoa</taxon>
        <taxon>Evosea</taxon>
        <taxon>Eumycetozoa</taxon>
        <taxon>Dictyostelia</taxon>
        <taxon>Dictyosteliales</taxon>
        <taxon>Dictyosteliaceae</taxon>
        <taxon>Polysphondylium</taxon>
    </lineage>
</organism>
<feature type="coiled-coil region" evidence="1">
    <location>
        <begin position="163"/>
        <end position="190"/>
    </location>
</feature>
<feature type="region of interest" description="Disordered" evidence="2">
    <location>
        <begin position="611"/>
        <end position="647"/>
    </location>
</feature>
<feature type="region of interest" description="Disordered" evidence="2">
    <location>
        <begin position="270"/>
        <end position="297"/>
    </location>
</feature>
<evidence type="ECO:0000256" key="2">
    <source>
        <dbReference type="SAM" id="MobiDB-lite"/>
    </source>
</evidence>
<proteinExistence type="predicted"/>
<evidence type="ECO:0000313" key="3">
    <source>
        <dbReference type="EMBL" id="KAF2076033.1"/>
    </source>
</evidence>
<dbReference type="Proteomes" id="UP000695562">
    <property type="component" value="Unassembled WGS sequence"/>
</dbReference>
<feature type="compositionally biased region" description="Polar residues" evidence="2">
    <location>
        <begin position="612"/>
        <end position="628"/>
    </location>
</feature>
<dbReference type="EMBL" id="AJWJ01000075">
    <property type="protein sequence ID" value="KAF2076033.1"/>
    <property type="molecule type" value="Genomic_DNA"/>
</dbReference>
<protein>
    <submittedName>
        <fullName evidence="3">Uncharacterized protein</fullName>
    </submittedName>
</protein>
<evidence type="ECO:0000313" key="4">
    <source>
        <dbReference type="Proteomes" id="UP000695562"/>
    </source>
</evidence>
<feature type="compositionally biased region" description="Low complexity" evidence="2">
    <location>
        <begin position="671"/>
        <end position="688"/>
    </location>
</feature>
<accession>A0A8J4V228</accession>
<feature type="compositionally biased region" description="Low complexity" evidence="2">
    <location>
        <begin position="445"/>
        <end position="469"/>
    </location>
</feature>
<keyword evidence="1" id="KW-0175">Coiled coil</keyword>